<dbReference type="PANTHER" id="PTHR32322:SF18">
    <property type="entry name" value="S-ADENOSYLMETHIONINE_S-ADENOSYLHOMOCYSTEINE TRANSPORTER"/>
    <property type="match status" value="1"/>
</dbReference>
<feature type="transmembrane region" description="Helical" evidence="6">
    <location>
        <begin position="180"/>
        <end position="199"/>
    </location>
</feature>
<dbReference type="Proteomes" id="UP000231673">
    <property type="component" value="Unassembled WGS sequence"/>
</dbReference>
<organism evidence="8 9">
    <name type="scientific">Candidatus Portnoybacteria bacterium CG_4_8_14_3_um_filter_44_15</name>
    <dbReference type="NCBI Taxonomy" id="1974803"/>
    <lineage>
        <taxon>Bacteria</taxon>
        <taxon>Candidatus Portnoyibacteriota</taxon>
    </lineage>
</organism>
<dbReference type="AlphaFoldDB" id="A0A2M7IDL7"/>
<evidence type="ECO:0000256" key="2">
    <source>
        <dbReference type="ARBA" id="ARBA00022475"/>
    </source>
</evidence>
<feature type="transmembrane region" description="Helical" evidence="6">
    <location>
        <begin position="125"/>
        <end position="144"/>
    </location>
</feature>
<evidence type="ECO:0000313" key="9">
    <source>
        <dbReference type="Proteomes" id="UP000231673"/>
    </source>
</evidence>
<comment type="subcellular location">
    <subcellularLocation>
        <location evidence="1">Cell membrane</location>
        <topology evidence="1">Multi-pass membrane protein</topology>
    </subcellularLocation>
</comment>
<keyword evidence="5 6" id="KW-0472">Membrane</keyword>
<feature type="transmembrane region" description="Helical" evidence="6">
    <location>
        <begin position="244"/>
        <end position="261"/>
    </location>
</feature>
<dbReference type="InterPro" id="IPR050638">
    <property type="entry name" value="AA-Vitamin_Transporters"/>
</dbReference>
<dbReference type="PANTHER" id="PTHR32322">
    <property type="entry name" value="INNER MEMBRANE TRANSPORTER"/>
    <property type="match status" value="1"/>
</dbReference>
<feature type="transmembrane region" description="Helical" evidence="6">
    <location>
        <begin position="211"/>
        <end position="232"/>
    </location>
</feature>
<feature type="transmembrane region" description="Helical" evidence="6">
    <location>
        <begin position="100"/>
        <end position="118"/>
    </location>
</feature>
<comment type="caution">
    <text evidence="8">The sequence shown here is derived from an EMBL/GenBank/DDBJ whole genome shotgun (WGS) entry which is preliminary data.</text>
</comment>
<dbReference type="InterPro" id="IPR037185">
    <property type="entry name" value="EmrE-like"/>
</dbReference>
<evidence type="ECO:0000256" key="3">
    <source>
        <dbReference type="ARBA" id="ARBA00022692"/>
    </source>
</evidence>
<keyword evidence="4 6" id="KW-1133">Transmembrane helix</keyword>
<keyword evidence="2" id="KW-1003">Cell membrane</keyword>
<reference evidence="9" key="1">
    <citation type="submission" date="2017-09" db="EMBL/GenBank/DDBJ databases">
        <title>Depth-based differentiation of microbial function through sediment-hosted aquifers and enrichment of novel symbionts in the deep terrestrial subsurface.</title>
        <authorList>
            <person name="Probst A.J."/>
            <person name="Ladd B."/>
            <person name="Jarett J.K."/>
            <person name="Geller-Mcgrath D.E."/>
            <person name="Sieber C.M.K."/>
            <person name="Emerson J.B."/>
            <person name="Anantharaman K."/>
            <person name="Thomas B.C."/>
            <person name="Malmstrom R."/>
            <person name="Stieglmeier M."/>
            <person name="Klingl A."/>
            <person name="Woyke T."/>
            <person name="Ryan C.M."/>
            <person name="Banfield J.F."/>
        </authorList>
    </citation>
    <scope>NUCLEOTIDE SEQUENCE [LARGE SCALE GENOMIC DNA]</scope>
</reference>
<feature type="domain" description="EamA" evidence="7">
    <location>
        <begin position="5"/>
        <end position="141"/>
    </location>
</feature>
<accession>A0A2M7IDL7</accession>
<proteinExistence type="predicted"/>
<evidence type="ECO:0000256" key="1">
    <source>
        <dbReference type="ARBA" id="ARBA00004651"/>
    </source>
</evidence>
<evidence type="ECO:0000256" key="6">
    <source>
        <dbReference type="SAM" id="Phobius"/>
    </source>
</evidence>
<dbReference type="InterPro" id="IPR000620">
    <property type="entry name" value="EamA_dom"/>
</dbReference>
<feature type="transmembrane region" description="Helical" evidence="6">
    <location>
        <begin position="150"/>
        <end position="168"/>
    </location>
</feature>
<keyword evidence="3 6" id="KW-0812">Transmembrane</keyword>
<evidence type="ECO:0000256" key="5">
    <source>
        <dbReference type="ARBA" id="ARBA00023136"/>
    </source>
</evidence>
<sequence length="300" mass="32687">MNKNKGLLLILSTAVISGLAVFVSKFGVSVVNPYVFTGWKNIIVAVLAIAWILAFRDWRALKTLAQKKWLMLILVGLIGGSIPFLLFFKGLSLTTAAQGSFIHKTMFIYVAILAAVFLKEKISRGFLAAGLLMILGNILLLGLIPHRFGWGDGLILMATLLWAGESVLSKYLLTDLPARVVVWARMFFGSVFIVLFWLLTGQFALALALDLAQIGWILATSVLLFGYVATWYSGLKYVKVSEAAAILLLGSSITALLSLFFSGEHLLVGQAIGIILTLAAAVFIFKLSSRYAQEKPVRAV</sequence>
<gene>
    <name evidence="8" type="ORF">CO003_01860</name>
</gene>
<name>A0A2M7IDL7_9BACT</name>
<dbReference type="SUPFAM" id="SSF103481">
    <property type="entry name" value="Multidrug resistance efflux transporter EmrE"/>
    <property type="match status" value="2"/>
</dbReference>
<dbReference type="EMBL" id="PFGW01000038">
    <property type="protein sequence ID" value="PIW74594.1"/>
    <property type="molecule type" value="Genomic_DNA"/>
</dbReference>
<evidence type="ECO:0000256" key="4">
    <source>
        <dbReference type="ARBA" id="ARBA00022989"/>
    </source>
</evidence>
<evidence type="ECO:0000259" key="7">
    <source>
        <dbReference type="Pfam" id="PF00892"/>
    </source>
</evidence>
<evidence type="ECO:0000313" key="8">
    <source>
        <dbReference type="EMBL" id="PIW74594.1"/>
    </source>
</evidence>
<feature type="transmembrane region" description="Helical" evidence="6">
    <location>
        <begin position="69"/>
        <end position="88"/>
    </location>
</feature>
<protein>
    <recommendedName>
        <fullName evidence="7">EamA domain-containing protein</fullName>
    </recommendedName>
</protein>
<dbReference type="GO" id="GO:0005886">
    <property type="term" value="C:plasma membrane"/>
    <property type="evidence" value="ECO:0007669"/>
    <property type="project" value="UniProtKB-SubCell"/>
</dbReference>
<dbReference type="Pfam" id="PF00892">
    <property type="entry name" value="EamA"/>
    <property type="match status" value="2"/>
</dbReference>
<feature type="transmembrane region" description="Helical" evidence="6">
    <location>
        <begin position="36"/>
        <end position="57"/>
    </location>
</feature>
<feature type="domain" description="EamA" evidence="7">
    <location>
        <begin position="150"/>
        <end position="285"/>
    </location>
</feature>
<feature type="transmembrane region" description="Helical" evidence="6">
    <location>
        <begin position="267"/>
        <end position="285"/>
    </location>
</feature>